<feature type="domain" description="AMP-dependent synthetase/ligase" evidence="3">
    <location>
        <begin position="9"/>
        <end position="375"/>
    </location>
</feature>
<dbReference type="GO" id="GO:0031956">
    <property type="term" value="F:medium-chain fatty acid-CoA ligase activity"/>
    <property type="evidence" value="ECO:0007669"/>
    <property type="project" value="TreeGrafter"/>
</dbReference>
<proteinExistence type="inferred from homology"/>
<dbReference type="InterPro" id="IPR020845">
    <property type="entry name" value="AMP-binding_CS"/>
</dbReference>
<dbReference type="EMBL" id="VOBQ01000008">
    <property type="protein sequence ID" value="TWO71278.1"/>
    <property type="molecule type" value="Genomic_DNA"/>
</dbReference>
<dbReference type="Pfam" id="PF13193">
    <property type="entry name" value="AMP-binding_C"/>
    <property type="match status" value="1"/>
</dbReference>
<evidence type="ECO:0000259" key="4">
    <source>
        <dbReference type="Pfam" id="PF13193"/>
    </source>
</evidence>
<comment type="caution">
    <text evidence="5">The sequence shown here is derived from an EMBL/GenBank/DDBJ whole genome shotgun (WGS) entry which is preliminary data.</text>
</comment>
<dbReference type="PROSITE" id="PS00455">
    <property type="entry name" value="AMP_BINDING"/>
    <property type="match status" value="1"/>
</dbReference>
<dbReference type="PANTHER" id="PTHR43201">
    <property type="entry name" value="ACYL-COA SYNTHETASE"/>
    <property type="match status" value="1"/>
</dbReference>
<organism evidence="5 6">
    <name type="scientific">Caenimonas sedimenti</name>
    <dbReference type="NCBI Taxonomy" id="2596921"/>
    <lineage>
        <taxon>Bacteria</taxon>
        <taxon>Pseudomonadati</taxon>
        <taxon>Pseudomonadota</taxon>
        <taxon>Betaproteobacteria</taxon>
        <taxon>Burkholderiales</taxon>
        <taxon>Comamonadaceae</taxon>
        <taxon>Caenimonas</taxon>
    </lineage>
</organism>
<dbReference type="InterPro" id="IPR042099">
    <property type="entry name" value="ANL_N_sf"/>
</dbReference>
<reference evidence="5 6" key="1">
    <citation type="submission" date="2019-07" db="EMBL/GenBank/DDBJ databases">
        <title>Caenimonas sedimenti sp. nov., isolated from activated sludge.</title>
        <authorList>
            <person name="Xu J."/>
        </authorList>
    </citation>
    <scope>NUCLEOTIDE SEQUENCE [LARGE SCALE GENOMIC DNA]</scope>
    <source>
        <strain evidence="5 6">HX-9-20</strain>
    </source>
</reference>
<dbReference type="Proteomes" id="UP000318199">
    <property type="component" value="Unassembled WGS sequence"/>
</dbReference>
<keyword evidence="6" id="KW-1185">Reference proteome</keyword>
<dbReference type="PANTHER" id="PTHR43201:SF5">
    <property type="entry name" value="MEDIUM-CHAIN ACYL-COA LIGASE ACSF2, MITOCHONDRIAL"/>
    <property type="match status" value="1"/>
</dbReference>
<dbReference type="InterPro" id="IPR000873">
    <property type="entry name" value="AMP-dep_synth/lig_dom"/>
</dbReference>
<dbReference type="OrthoDB" id="9766486at2"/>
<dbReference type="SUPFAM" id="SSF56801">
    <property type="entry name" value="Acetyl-CoA synthetase-like"/>
    <property type="match status" value="1"/>
</dbReference>
<feature type="domain" description="AMP-binding enzyme C-terminal" evidence="4">
    <location>
        <begin position="427"/>
        <end position="502"/>
    </location>
</feature>
<gene>
    <name evidence="5" type="ORF">FN976_10115</name>
</gene>
<protein>
    <submittedName>
        <fullName evidence="5">Acyl--CoA ligase</fullName>
    </submittedName>
</protein>
<dbReference type="AlphaFoldDB" id="A0A562ZSG9"/>
<evidence type="ECO:0000256" key="2">
    <source>
        <dbReference type="ARBA" id="ARBA00022598"/>
    </source>
</evidence>
<evidence type="ECO:0000313" key="5">
    <source>
        <dbReference type="EMBL" id="TWO71278.1"/>
    </source>
</evidence>
<dbReference type="RefSeq" id="WP_145892893.1">
    <property type="nucleotide sequence ID" value="NZ_VOBQ01000008.1"/>
</dbReference>
<dbReference type="InterPro" id="IPR045851">
    <property type="entry name" value="AMP-bd_C_sf"/>
</dbReference>
<evidence type="ECO:0000313" key="6">
    <source>
        <dbReference type="Proteomes" id="UP000318199"/>
    </source>
</evidence>
<sequence length="526" mass="57702">MLPRDMIRRCGRNYPDKNAYLCGERSATWQQMDRRSDRFGVALQKLGHRSGDAVALLTFETIEVYEHFFACMKIGAPRVGLNTQYPWPEMVHVLKDSETRYLLVHARCRQLVADHLAEIATLGITLIGYGPGHGMPLDYEQLLADADGEPAWPALTGDDLLLISYTSGTTGVPKGVMLTQEGGANCILHSLISFGFARDDVWYVPASSAWVVVMMGVFGLGNAMTVAIPDGGFQIQNFLQEVGRFKVTVGLLVPTMLQRAIAEVQSNPVYDLSSLRLMVYGSSPATPKLIRDAKASFKVALIQTYAMTEATGGWISYLTNADHDKALRDEPGLLKSVGKIGVHYDCSIRDEQGQSLPVGEAGEIWLRGNTLMKGYRNLSKATADALTEGWLRTNDIGRLDERGYLYLMDRQKFMIITGAVNVFPTSVEAVLVEHPAVEEVAVVGVPHPEWGEAVVAVVVRRASHATATAADIAGFCDGRLSRPETPKHVVFVAALPKTTNAKVKKNELKKWLSNEPGLVPWSTTIE</sequence>
<dbReference type="GO" id="GO:0006631">
    <property type="term" value="P:fatty acid metabolic process"/>
    <property type="evidence" value="ECO:0007669"/>
    <property type="project" value="TreeGrafter"/>
</dbReference>
<dbReference type="Pfam" id="PF00501">
    <property type="entry name" value="AMP-binding"/>
    <property type="match status" value="1"/>
</dbReference>
<dbReference type="InterPro" id="IPR025110">
    <property type="entry name" value="AMP-bd_C"/>
</dbReference>
<dbReference type="Gene3D" id="3.40.50.12780">
    <property type="entry name" value="N-terminal domain of ligase-like"/>
    <property type="match status" value="1"/>
</dbReference>
<accession>A0A562ZSG9</accession>
<keyword evidence="2 5" id="KW-0436">Ligase</keyword>
<evidence type="ECO:0000256" key="1">
    <source>
        <dbReference type="ARBA" id="ARBA00006432"/>
    </source>
</evidence>
<name>A0A562ZSG9_9BURK</name>
<dbReference type="Gene3D" id="3.30.300.30">
    <property type="match status" value="1"/>
</dbReference>
<evidence type="ECO:0000259" key="3">
    <source>
        <dbReference type="Pfam" id="PF00501"/>
    </source>
</evidence>
<comment type="similarity">
    <text evidence="1">Belongs to the ATP-dependent AMP-binding enzyme family.</text>
</comment>